<organism evidence="6 7">
    <name type="scientific">Rhizobium calliandrae</name>
    <dbReference type="NCBI Taxonomy" id="1312182"/>
    <lineage>
        <taxon>Bacteria</taxon>
        <taxon>Pseudomonadati</taxon>
        <taxon>Pseudomonadota</taxon>
        <taxon>Alphaproteobacteria</taxon>
        <taxon>Hyphomicrobiales</taxon>
        <taxon>Rhizobiaceae</taxon>
        <taxon>Rhizobium/Agrobacterium group</taxon>
        <taxon>Rhizobium</taxon>
    </lineage>
</organism>
<dbReference type="SUPFAM" id="SSF53850">
    <property type="entry name" value="Periplasmic binding protein-like II"/>
    <property type="match status" value="1"/>
</dbReference>
<dbReference type="Pfam" id="PF00496">
    <property type="entry name" value="SBP_bac_5"/>
    <property type="match status" value="1"/>
</dbReference>
<evidence type="ECO:0000256" key="2">
    <source>
        <dbReference type="ARBA" id="ARBA00005695"/>
    </source>
</evidence>
<keyword evidence="3" id="KW-0813">Transport</keyword>
<reference evidence="6" key="1">
    <citation type="submission" date="2023-06" db="EMBL/GenBank/DDBJ databases">
        <title>Phylogenetic Diversity of Rhizobium strains.</title>
        <authorList>
            <person name="Moura F.T."/>
            <person name="Helene L.C.F."/>
            <person name="Hungria M."/>
        </authorList>
    </citation>
    <scope>NUCLEOTIDE SEQUENCE</scope>
    <source>
        <strain evidence="6">CCGE524</strain>
    </source>
</reference>
<dbReference type="Gene3D" id="3.90.76.10">
    <property type="entry name" value="Dipeptide-binding Protein, Domain 1"/>
    <property type="match status" value="1"/>
</dbReference>
<comment type="similarity">
    <text evidence="2">Belongs to the bacterial solute-binding protein 5 family.</text>
</comment>
<dbReference type="InterPro" id="IPR030678">
    <property type="entry name" value="Peptide/Ni-bd"/>
</dbReference>
<dbReference type="InterPro" id="IPR039424">
    <property type="entry name" value="SBP_5"/>
</dbReference>
<evidence type="ECO:0000259" key="5">
    <source>
        <dbReference type="Pfam" id="PF00496"/>
    </source>
</evidence>
<keyword evidence="7" id="KW-1185">Reference proteome</keyword>
<dbReference type="Proteomes" id="UP001172630">
    <property type="component" value="Unassembled WGS sequence"/>
</dbReference>
<dbReference type="RefSeq" id="WP_285881131.1">
    <property type="nucleotide sequence ID" value="NZ_JARFYN010000025.1"/>
</dbReference>
<evidence type="ECO:0000313" key="6">
    <source>
        <dbReference type="EMBL" id="MDL2407772.1"/>
    </source>
</evidence>
<accession>A0ABT7KGM7</accession>
<dbReference type="CDD" id="cd08512">
    <property type="entry name" value="PBP2_NikA_DppA_OppA_like_7"/>
    <property type="match status" value="1"/>
</dbReference>
<comment type="subcellular location">
    <subcellularLocation>
        <location evidence="1">Periplasm</location>
    </subcellularLocation>
</comment>
<dbReference type="InterPro" id="IPR000914">
    <property type="entry name" value="SBP_5_dom"/>
</dbReference>
<dbReference type="Gene3D" id="3.40.190.10">
    <property type="entry name" value="Periplasmic binding protein-like II"/>
    <property type="match status" value="1"/>
</dbReference>
<name>A0ABT7KGM7_9HYPH</name>
<evidence type="ECO:0000313" key="7">
    <source>
        <dbReference type="Proteomes" id="UP001172630"/>
    </source>
</evidence>
<sequence length="521" mass="58743">MDTPRRDVLKMLGLAAILPIPVRNALAQPARSFVFASYSAYDSVDPHTVFDASRAGARFNLYDGLYRYVDNPPKLIPWLAEGYSISEDRKSYTFRLKRDVIFHDGKHVTADDVVYSIERILALNKGPSPLYQGIIKPGTTVALDPYTVVFNLSSPSAIFLSTVPDIVVVNRDLVKSHEIDGDWGEKWLSRNEAGSGSYKLVRFDPAIGWSAQRFEQHFAGFGSDPIDNVEFRNVLETNTRVLGLMRGDYHGADGFLPYDQVLRLEQSPNVQIIDQESMRVFLVALNNAKPPLDDVHFRRALSYSFDYEGYIASVMKGSVTRNPGPLPVTMWGSPPDLKGYTYDLNKAADELKKAKLQLRPLTIVAIAGQPESEQAGILFQSSLRQIGIDATYEATPWPILVNRLTSQETRPDAIPFWKSTFYVDPNNWVGEGFGSRYQGQRSLSYYNNPEFDKLLDKALISDNQAERKTLYEEMTRMVVDDAAGIFVYNTRWHGTYSKKVSGIRFSPTNNGQDLRWASFKP</sequence>
<dbReference type="Gene3D" id="3.10.105.10">
    <property type="entry name" value="Dipeptide-binding Protein, Domain 3"/>
    <property type="match status" value="1"/>
</dbReference>
<gene>
    <name evidence="6" type="ORF">PY650_19330</name>
</gene>
<evidence type="ECO:0000256" key="1">
    <source>
        <dbReference type="ARBA" id="ARBA00004418"/>
    </source>
</evidence>
<comment type="caution">
    <text evidence="6">The sequence shown here is derived from an EMBL/GenBank/DDBJ whole genome shotgun (WGS) entry which is preliminary data.</text>
</comment>
<dbReference type="EMBL" id="JARFYN010000025">
    <property type="protein sequence ID" value="MDL2407772.1"/>
    <property type="molecule type" value="Genomic_DNA"/>
</dbReference>
<evidence type="ECO:0000256" key="4">
    <source>
        <dbReference type="ARBA" id="ARBA00022729"/>
    </source>
</evidence>
<dbReference type="PANTHER" id="PTHR30290">
    <property type="entry name" value="PERIPLASMIC BINDING COMPONENT OF ABC TRANSPORTER"/>
    <property type="match status" value="1"/>
</dbReference>
<dbReference type="PANTHER" id="PTHR30290:SF10">
    <property type="entry name" value="PERIPLASMIC OLIGOPEPTIDE-BINDING PROTEIN-RELATED"/>
    <property type="match status" value="1"/>
</dbReference>
<feature type="domain" description="Solute-binding protein family 5" evidence="5">
    <location>
        <begin position="74"/>
        <end position="434"/>
    </location>
</feature>
<protein>
    <submittedName>
        <fullName evidence="6">ABC transporter substrate-binding protein</fullName>
    </submittedName>
</protein>
<proteinExistence type="inferred from homology"/>
<keyword evidence="4" id="KW-0732">Signal</keyword>
<dbReference type="PIRSF" id="PIRSF002741">
    <property type="entry name" value="MppA"/>
    <property type="match status" value="1"/>
</dbReference>
<evidence type="ECO:0000256" key="3">
    <source>
        <dbReference type="ARBA" id="ARBA00022448"/>
    </source>
</evidence>